<proteinExistence type="predicted"/>
<dbReference type="OrthoDB" id="6332645at2759"/>
<organism evidence="2 3">
    <name type="scientific">Clytia hemisphaerica</name>
    <dbReference type="NCBI Taxonomy" id="252671"/>
    <lineage>
        <taxon>Eukaryota</taxon>
        <taxon>Metazoa</taxon>
        <taxon>Cnidaria</taxon>
        <taxon>Hydrozoa</taxon>
        <taxon>Hydroidolina</taxon>
        <taxon>Leptothecata</taxon>
        <taxon>Obeliida</taxon>
        <taxon>Clytiidae</taxon>
        <taxon>Clytia</taxon>
    </lineage>
</organism>
<dbReference type="RefSeq" id="XP_066911050.1">
    <property type="nucleotide sequence ID" value="XM_067054949.1"/>
</dbReference>
<evidence type="ECO:0000256" key="1">
    <source>
        <dbReference type="SAM" id="MobiDB-lite"/>
    </source>
</evidence>
<keyword evidence="3" id="KW-1185">Reference proteome</keyword>
<accession>A0A7M5VBB0</accession>
<feature type="compositionally biased region" description="Acidic residues" evidence="1">
    <location>
        <begin position="283"/>
        <end position="304"/>
    </location>
</feature>
<dbReference type="RefSeq" id="XP_066911059.1">
    <property type="nucleotide sequence ID" value="XM_067054958.1"/>
</dbReference>
<dbReference type="Proteomes" id="UP000594262">
    <property type="component" value="Unplaced"/>
</dbReference>
<reference evidence="2" key="1">
    <citation type="submission" date="2021-01" db="UniProtKB">
        <authorList>
            <consortium name="EnsemblMetazoa"/>
        </authorList>
    </citation>
    <scope>IDENTIFICATION</scope>
</reference>
<feature type="region of interest" description="Disordered" evidence="1">
    <location>
        <begin position="281"/>
        <end position="317"/>
    </location>
</feature>
<name>A0A7M5VBB0_9CNID</name>
<evidence type="ECO:0000313" key="3">
    <source>
        <dbReference type="Proteomes" id="UP000594262"/>
    </source>
</evidence>
<sequence length="380" mass="43711">MVSLQLQLETKLWIADLHDLDQAANGKKLTCLRTYGETLNIKQHAVFANSYRKCSPMITVEMSTQGYIPSVEDLVHVLNIRSCFKTDHTILAGSYWENEIKDTNVIQFYEKYLLDDPAVLDHCKSRNKGQNNNLCKETWSWKQSFSNFPFLLLTTEEPQPRQLSLSNRNEVDCIIYWDVNQSDRSIGKALFLPYEIPDMVGEADIAVFRNTSDRLLGIYMCEQLRDRMMDENCVLYREAQETSVQSMLFKRKIKYGIDPAPPDILSEKEVAELLSIMDSGGDLPDDWEDDFVPSPDYDSEESESESSVSEDPLSDNYIEDDEICSENDETESDDSFEQHDRTFYSFDGKTPKILYYAKSGALSVVRGKLCVKELTLLMFH</sequence>
<evidence type="ECO:0000313" key="2">
    <source>
        <dbReference type="EnsemblMetazoa" id="CLYHEMP010961.1"/>
    </source>
</evidence>
<dbReference type="AlphaFoldDB" id="A0A7M5VBB0"/>
<protein>
    <submittedName>
        <fullName evidence="2">Uncharacterized protein</fullName>
    </submittedName>
</protein>
<dbReference type="GeneID" id="136798342"/>
<feature type="compositionally biased region" description="Low complexity" evidence="1">
    <location>
        <begin position="305"/>
        <end position="315"/>
    </location>
</feature>
<dbReference type="EnsemblMetazoa" id="CLYHEMT010961.1">
    <property type="protein sequence ID" value="CLYHEMP010961.1"/>
    <property type="gene ID" value="CLYHEMG010961"/>
</dbReference>